<dbReference type="PRINTS" id="PR00740">
    <property type="entry name" value="GLHYDRLASE27"/>
</dbReference>
<organism evidence="12 13">
    <name type="scientific">Cichlidogyrus casuarinus</name>
    <dbReference type="NCBI Taxonomy" id="1844966"/>
    <lineage>
        <taxon>Eukaryota</taxon>
        <taxon>Metazoa</taxon>
        <taxon>Spiralia</taxon>
        <taxon>Lophotrochozoa</taxon>
        <taxon>Platyhelminthes</taxon>
        <taxon>Monogenea</taxon>
        <taxon>Monopisthocotylea</taxon>
        <taxon>Dactylogyridea</taxon>
        <taxon>Ancyrocephalidae</taxon>
        <taxon>Cichlidogyrus</taxon>
    </lineage>
</organism>
<evidence type="ECO:0000256" key="4">
    <source>
        <dbReference type="ARBA" id="ARBA00022801"/>
    </source>
</evidence>
<evidence type="ECO:0000313" key="13">
    <source>
        <dbReference type="Proteomes" id="UP001626550"/>
    </source>
</evidence>
<evidence type="ECO:0000256" key="7">
    <source>
        <dbReference type="ARBA" id="ARBA00023180"/>
    </source>
</evidence>
<evidence type="ECO:0000256" key="1">
    <source>
        <dbReference type="ARBA" id="ARBA00004371"/>
    </source>
</evidence>
<dbReference type="Pfam" id="PF17450">
    <property type="entry name" value="Melibiase_2_C"/>
    <property type="match status" value="1"/>
</dbReference>
<comment type="subcellular location">
    <subcellularLocation>
        <location evidence="1">Lysosome</location>
    </subcellularLocation>
</comment>
<evidence type="ECO:0000256" key="2">
    <source>
        <dbReference type="ARBA" id="ARBA00009743"/>
    </source>
</evidence>
<protein>
    <recommendedName>
        <fullName evidence="10">Alpha-galactosidase</fullName>
        <ecNumber evidence="10">3.2.1.-</ecNumber>
    </recommendedName>
</protein>
<evidence type="ECO:0000256" key="3">
    <source>
        <dbReference type="ARBA" id="ARBA00011738"/>
    </source>
</evidence>
<dbReference type="FunFam" id="3.20.20.70:FF:000197">
    <property type="entry name" value="Alpha-galactosidase"/>
    <property type="match status" value="1"/>
</dbReference>
<dbReference type="SUPFAM" id="SSF51445">
    <property type="entry name" value="(Trans)glycosidases"/>
    <property type="match status" value="1"/>
</dbReference>
<dbReference type="InterPro" id="IPR013780">
    <property type="entry name" value="Glyco_hydro_b"/>
</dbReference>
<dbReference type="GO" id="GO:0006629">
    <property type="term" value="P:lipid metabolic process"/>
    <property type="evidence" value="ECO:0007669"/>
    <property type="project" value="UniProtKB-KW"/>
</dbReference>
<dbReference type="InterPro" id="IPR002241">
    <property type="entry name" value="Glyco_hydro_27"/>
</dbReference>
<keyword evidence="6 10" id="KW-1015">Disulfide bond</keyword>
<name>A0ABD2QJH7_9PLAT</name>
<dbReference type="GO" id="GO:0016798">
    <property type="term" value="F:hydrolase activity, acting on glycosyl bonds"/>
    <property type="evidence" value="ECO:0007669"/>
    <property type="project" value="UniProtKB-KW"/>
</dbReference>
<dbReference type="GO" id="GO:0005764">
    <property type="term" value="C:lysosome"/>
    <property type="evidence" value="ECO:0007669"/>
    <property type="project" value="UniProtKB-SubCell"/>
</dbReference>
<dbReference type="SUPFAM" id="SSF51011">
    <property type="entry name" value="Glycosyl hydrolase domain"/>
    <property type="match status" value="1"/>
</dbReference>
<dbReference type="Gene3D" id="3.20.20.70">
    <property type="entry name" value="Aldolase class I"/>
    <property type="match status" value="1"/>
</dbReference>
<keyword evidence="7" id="KW-0325">Glycoprotein</keyword>
<dbReference type="CDD" id="cd14792">
    <property type="entry name" value="GH27"/>
    <property type="match status" value="1"/>
</dbReference>
<feature type="domain" description="Alpha galactosidase A C-terminal" evidence="11">
    <location>
        <begin position="287"/>
        <end position="373"/>
    </location>
</feature>
<dbReference type="InterPro" id="IPR013785">
    <property type="entry name" value="Aldolase_TIM"/>
</dbReference>
<reference evidence="12 13" key="1">
    <citation type="submission" date="2024-11" db="EMBL/GenBank/DDBJ databases">
        <title>Adaptive evolution of stress response genes in parasites aligns with host niche diversity.</title>
        <authorList>
            <person name="Hahn C."/>
            <person name="Resl P."/>
        </authorList>
    </citation>
    <scope>NUCLEOTIDE SEQUENCE [LARGE SCALE GENOMIC DNA]</scope>
    <source>
        <strain evidence="12">EGGRZ-B1_66</strain>
        <tissue evidence="12">Body</tissue>
    </source>
</reference>
<dbReference type="Pfam" id="PF16499">
    <property type="entry name" value="Melibiase_2"/>
    <property type="match status" value="1"/>
</dbReference>
<comment type="caution">
    <text evidence="12">The sequence shown here is derived from an EMBL/GenBank/DDBJ whole genome shotgun (WGS) entry which is preliminary data.</text>
</comment>
<dbReference type="PANTHER" id="PTHR11452">
    <property type="entry name" value="ALPHA-GALACTOSIDASE/ALPHA-N-ACETYLGALACTOSAMINIDASE"/>
    <property type="match status" value="1"/>
</dbReference>
<evidence type="ECO:0000256" key="8">
    <source>
        <dbReference type="ARBA" id="ARBA00023228"/>
    </source>
</evidence>
<dbReference type="InterPro" id="IPR017853">
    <property type="entry name" value="GH"/>
</dbReference>
<evidence type="ECO:0000256" key="6">
    <source>
        <dbReference type="ARBA" id="ARBA00023157"/>
    </source>
</evidence>
<evidence type="ECO:0000256" key="9">
    <source>
        <dbReference type="ARBA" id="ARBA00023295"/>
    </source>
</evidence>
<proteinExistence type="inferred from homology"/>
<dbReference type="EMBL" id="JBJKFK010000120">
    <property type="protein sequence ID" value="KAL3319595.1"/>
    <property type="molecule type" value="Genomic_DNA"/>
</dbReference>
<dbReference type="Proteomes" id="UP001626550">
    <property type="component" value="Unassembled WGS sequence"/>
</dbReference>
<evidence type="ECO:0000259" key="11">
    <source>
        <dbReference type="Pfam" id="PF17450"/>
    </source>
</evidence>
<comment type="subunit">
    <text evidence="3 10">Homodimer.</text>
</comment>
<keyword evidence="9 10" id="KW-0326">Glycosidase</keyword>
<keyword evidence="5" id="KW-0443">Lipid metabolism</keyword>
<evidence type="ECO:0000313" key="12">
    <source>
        <dbReference type="EMBL" id="KAL3319595.1"/>
    </source>
</evidence>
<dbReference type="EC" id="3.2.1.-" evidence="10"/>
<dbReference type="Gene3D" id="2.60.40.1180">
    <property type="entry name" value="Golgi alpha-mannosidase II"/>
    <property type="match status" value="1"/>
</dbReference>
<dbReference type="InterPro" id="IPR035373">
    <property type="entry name" value="Melibiase/NAGA_C"/>
</dbReference>
<accession>A0ABD2QJH7</accession>
<comment type="similarity">
    <text evidence="2 10">Belongs to the glycosyl hydrolase 27 family.</text>
</comment>
<sequence>MGFLTWLRYACAVDCAKYPDDCLSDDLIRRTVDALASRGFQQAGYQYIIIDDCWPLKKRDPATLDLVPDSIRFPHGMKALGDYVRSKGFKFGIYLDYGTLTCGTYPGSIFFMEKDLKLLLTWGVEYIKMDGCYASQNQYEEGYEVFSQFMNTTGSTIAFSCSYPAYYDWEKKYDVFDWSRLQKNCNLWRMYTDIVSSWQSVLSIINLYKKHGTQMKKYAAPGSWNDPDMIVIGNGGLSPEQERVQFGMWAILAAPLMLSTNVSTLTEDQVTLLQNKVILSINQDSLGVQGEMVKDSGAVTAWTRQLSGGKYAIAFISDNTLGPALYYSISLSEMGIPAQVGGKPYTLIDVFKQQFVQYAKVTDTLQMHVPNTGILMFLLQ</sequence>
<keyword evidence="8" id="KW-0458">Lysosome</keyword>
<dbReference type="PANTHER" id="PTHR11452:SF83">
    <property type="entry name" value="ALPHA-GALACTOSIDASE"/>
    <property type="match status" value="1"/>
</dbReference>
<keyword evidence="13" id="KW-1185">Reference proteome</keyword>
<dbReference type="PROSITE" id="PS00512">
    <property type="entry name" value="ALPHA_GALACTOSIDASE"/>
    <property type="match status" value="1"/>
</dbReference>
<keyword evidence="4 10" id="KW-0378">Hydrolase</keyword>
<dbReference type="InterPro" id="IPR000111">
    <property type="entry name" value="Glyco_hydro_27/36_CS"/>
</dbReference>
<evidence type="ECO:0000256" key="10">
    <source>
        <dbReference type="RuleBase" id="RU361168"/>
    </source>
</evidence>
<gene>
    <name evidence="12" type="ORF">Ciccas_001727</name>
</gene>
<evidence type="ECO:0000256" key="5">
    <source>
        <dbReference type="ARBA" id="ARBA00023098"/>
    </source>
</evidence>
<dbReference type="AlphaFoldDB" id="A0ABD2QJH7"/>